<keyword evidence="3" id="KW-1185">Reference proteome</keyword>
<evidence type="ECO:0000313" key="2">
    <source>
        <dbReference type="EMBL" id="KIW84270.1"/>
    </source>
</evidence>
<reference evidence="2 3" key="1">
    <citation type="submission" date="2015-01" db="EMBL/GenBank/DDBJ databases">
        <title>The Genome Sequence of Fonsecaea pedrosoi CBS 271.37.</title>
        <authorList>
            <consortium name="The Broad Institute Genomics Platform"/>
            <person name="Cuomo C."/>
            <person name="de Hoog S."/>
            <person name="Gorbushina A."/>
            <person name="Stielow B."/>
            <person name="Teixiera M."/>
            <person name="Abouelleil A."/>
            <person name="Chapman S.B."/>
            <person name="Priest M."/>
            <person name="Young S.K."/>
            <person name="Wortman J."/>
            <person name="Nusbaum C."/>
            <person name="Birren B."/>
        </authorList>
    </citation>
    <scope>NUCLEOTIDE SEQUENCE [LARGE SCALE GENOMIC DNA]</scope>
    <source>
        <strain evidence="2 3">CBS 271.37</strain>
    </source>
</reference>
<dbReference type="HOGENOM" id="CLU_976719_0_0_1"/>
<organism evidence="2 3">
    <name type="scientific">Fonsecaea pedrosoi CBS 271.37</name>
    <dbReference type="NCBI Taxonomy" id="1442368"/>
    <lineage>
        <taxon>Eukaryota</taxon>
        <taxon>Fungi</taxon>
        <taxon>Dikarya</taxon>
        <taxon>Ascomycota</taxon>
        <taxon>Pezizomycotina</taxon>
        <taxon>Eurotiomycetes</taxon>
        <taxon>Chaetothyriomycetidae</taxon>
        <taxon>Chaetothyriales</taxon>
        <taxon>Herpotrichiellaceae</taxon>
        <taxon>Fonsecaea</taxon>
    </lineage>
</organism>
<evidence type="ECO:0008006" key="4">
    <source>
        <dbReference type="Google" id="ProtNLM"/>
    </source>
</evidence>
<protein>
    <recommendedName>
        <fullName evidence="4">Ferric reductase NAD binding domain-containing protein</fullName>
    </recommendedName>
</protein>
<evidence type="ECO:0000313" key="3">
    <source>
        <dbReference type="Proteomes" id="UP000053029"/>
    </source>
</evidence>
<feature type="region of interest" description="Disordered" evidence="1">
    <location>
        <begin position="70"/>
        <end position="94"/>
    </location>
</feature>
<dbReference type="GeneID" id="25303010"/>
<name>A0A0D2H055_9EURO</name>
<sequence>MCSSSNAVLTHHSTRCLTPTISQHTFHHLPQDQGQFSWRPSQYLQLQLPAGLDLIGGERALDDERRRIRVTPCNPPSRKTRSGRDGEHEYGDEQEAGDEAVVFITRNGSVTGLLGLPRFRSLTVQVVGVGGGFTPEDLSTCSLPPTPPPLPPSGLVCVAGGIGICVFLPSPLSPCDRDDTRTRMRRTLLWSLHADDIDLVSHLLQRRLLDPCQWTTMHIFLTSGAEAFEQESVAPLGSKCDDIAARVRRSGPSAATLSFTFGRMTMDDLFSAAVAEDGGHEKGETTKDALLANTAGAPTICFCGSKSLEWQVKMWALKMTPACRVHTTQLQKWTGIQKMERRVHRQN</sequence>
<accession>A0A0D2H055</accession>
<evidence type="ECO:0000256" key="1">
    <source>
        <dbReference type="SAM" id="MobiDB-lite"/>
    </source>
</evidence>
<dbReference type="Proteomes" id="UP000053029">
    <property type="component" value="Unassembled WGS sequence"/>
</dbReference>
<feature type="compositionally biased region" description="Basic and acidic residues" evidence="1">
    <location>
        <begin position="82"/>
        <end position="91"/>
    </location>
</feature>
<dbReference type="InterPro" id="IPR039261">
    <property type="entry name" value="FNR_nucleotide-bd"/>
</dbReference>
<gene>
    <name evidence="2" type="ORF">Z517_03520</name>
</gene>
<dbReference type="EMBL" id="KN846970">
    <property type="protein sequence ID" value="KIW84270.1"/>
    <property type="molecule type" value="Genomic_DNA"/>
</dbReference>
<proteinExistence type="predicted"/>
<dbReference type="AlphaFoldDB" id="A0A0D2H055"/>
<dbReference type="VEuPathDB" id="FungiDB:Z517_03520"/>
<dbReference type="OrthoDB" id="4146353at2759"/>
<dbReference type="Gene3D" id="3.40.50.80">
    <property type="entry name" value="Nucleotide-binding domain of ferredoxin-NADP reductase (FNR) module"/>
    <property type="match status" value="1"/>
</dbReference>
<dbReference type="RefSeq" id="XP_013288078.1">
    <property type="nucleotide sequence ID" value="XM_013432624.1"/>
</dbReference>